<dbReference type="SUPFAM" id="SSF53335">
    <property type="entry name" value="S-adenosyl-L-methionine-dependent methyltransferases"/>
    <property type="match status" value="1"/>
</dbReference>
<comment type="catalytic activity">
    <reaction evidence="7">
        <text>cytidine(1402) in 16S rRNA + S-adenosyl-L-methionine = N(4)-methylcytidine(1402) in 16S rRNA + S-adenosyl-L-homocysteine + H(+)</text>
        <dbReference type="Rhea" id="RHEA:42928"/>
        <dbReference type="Rhea" id="RHEA-COMP:10286"/>
        <dbReference type="Rhea" id="RHEA-COMP:10287"/>
        <dbReference type="ChEBI" id="CHEBI:15378"/>
        <dbReference type="ChEBI" id="CHEBI:57856"/>
        <dbReference type="ChEBI" id="CHEBI:59789"/>
        <dbReference type="ChEBI" id="CHEBI:74506"/>
        <dbReference type="ChEBI" id="CHEBI:82748"/>
        <dbReference type="EC" id="2.1.1.199"/>
    </reaction>
</comment>
<dbReference type="Gene3D" id="1.10.150.170">
    <property type="entry name" value="Putative methyltransferase TM0872, insert domain"/>
    <property type="match status" value="1"/>
</dbReference>
<name>A0A2M7TBF2_9ACTN</name>
<feature type="binding site" evidence="7">
    <location>
        <position position="81"/>
    </location>
    <ligand>
        <name>S-adenosyl-L-methionine</name>
        <dbReference type="ChEBI" id="CHEBI:59789"/>
    </ligand>
</feature>
<dbReference type="Gene3D" id="3.40.50.150">
    <property type="entry name" value="Vaccinia Virus protein VP39"/>
    <property type="match status" value="1"/>
</dbReference>
<dbReference type="InterPro" id="IPR002903">
    <property type="entry name" value="RsmH"/>
</dbReference>
<protein>
    <recommendedName>
        <fullName evidence="7">Ribosomal RNA small subunit methyltransferase H</fullName>
        <ecNumber evidence="7">2.1.1.199</ecNumber>
    </recommendedName>
    <alternativeName>
        <fullName evidence="7">16S rRNA m(4)C1402 methyltransferase</fullName>
    </alternativeName>
    <alternativeName>
        <fullName evidence="7">rRNA (cytosine-N(4)-)-methyltransferase RsmH</fullName>
    </alternativeName>
</protein>
<evidence type="ECO:0000256" key="4">
    <source>
        <dbReference type="ARBA" id="ARBA00022603"/>
    </source>
</evidence>
<evidence type="ECO:0000256" key="5">
    <source>
        <dbReference type="ARBA" id="ARBA00022679"/>
    </source>
</evidence>
<proteinExistence type="inferred from homology"/>
<feature type="binding site" evidence="7">
    <location>
        <position position="109"/>
    </location>
    <ligand>
        <name>S-adenosyl-L-methionine</name>
        <dbReference type="ChEBI" id="CHEBI:59789"/>
    </ligand>
</feature>
<accession>A0A2M7TBF2</accession>
<dbReference type="PANTHER" id="PTHR11265">
    <property type="entry name" value="S-ADENOSYL-METHYLTRANSFERASE MRAW"/>
    <property type="match status" value="1"/>
</dbReference>
<comment type="similarity">
    <text evidence="1 7">Belongs to the methyltransferase superfamily. RsmH family.</text>
</comment>
<feature type="binding site" evidence="7">
    <location>
        <position position="53"/>
    </location>
    <ligand>
        <name>S-adenosyl-L-methionine</name>
        <dbReference type="ChEBI" id="CHEBI:59789"/>
    </ligand>
</feature>
<dbReference type="GO" id="GO:0071424">
    <property type="term" value="F:rRNA (cytosine-N4-)-methyltransferase activity"/>
    <property type="evidence" value="ECO:0007669"/>
    <property type="project" value="UniProtKB-UniRule"/>
</dbReference>
<dbReference type="EMBL" id="PFNG01000013">
    <property type="protein sequence ID" value="PIZ42442.1"/>
    <property type="molecule type" value="Genomic_DNA"/>
</dbReference>
<dbReference type="Pfam" id="PF01795">
    <property type="entry name" value="Methyltransf_5"/>
    <property type="match status" value="1"/>
</dbReference>
<evidence type="ECO:0000256" key="1">
    <source>
        <dbReference type="ARBA" id="ARBA00010396"/>
    </source>
</evidence>
<sequence length="312" mass="34699">MEYFHKPVLLAEVLKQLRCTNGSIVIDCTLGGAGHAEAILDLITPEGFLLGIDQDIAALDAARVRLARFSQQNFSLVRGNFSELDRILAEVGLYAIDGVLFDLGVSSVQFDRAERGFSYRFDAPLDMRMDQRQALTAFDVVNAYSRGDLTCVIKEYGEERWANRIAAFIIKARQNRPIATTFELVDVIKDAIPAPARRRGGHPAKQMFQALRIEVNGEIKILERSFRDAIKWLRPGGRLVILSYHSLEDRVAKNVINDLSKGCICPPGLPVCTCGHMPQLSVVTRKVVRPTPGEIAENPRAESARLRAAEKL</sequence>
<comment type="caution">
    <text evidence="8">The sequence shown here is derived from an EMBL/GenBank/DDBJ whole genome shotgun (WGS) entry which is preliminary data.</text>
</comment>
<dbReference type="RefSeq" id="WP_286678772.1">
    <property type="nucleotide sequence ID" value="NZ_MNXI01000103.1"/>
</dbReference>
<evidence type="ECO:0000256" key="7">
    <source>
        <dbReference type="HAMAP-Rule" id="MF_01007"/>
    </source>
</evidence>
<feature type="binding site" evidence="7">
    <location>
        <begin position="33"/>
        <end position="35"/>
    </location>
    <ligand>
        <name>S-adenosyl-L-methionine</name>
        <dbReference type="ChEBI" id="CHEBI:59789"/>
    </ligand>
</feature>
<evidence type="ECO:0000256" key="3">
    <source>
        <dbReference type="ARBA" id="ARBA00022552"/>
    </source>
</evidence>
<keyword evidence="6 7" id="KW-0949">S-adenosyl-L-methionine</keyword>
<dbReference type="PIRSF" id="PIRSF004486">
    <property type="entry name" value="MraW"/>
    <property type="match status" value="1"/>
</dbReference>
<dbReference type="InterPro" id="IPR023397">
    <property type="entry name" value="SAM-dep_MeTrfase_MraW_recog"/>
</dbReference>
<keyword evidence="3 7" id="KW-0698">rRNA processing</keyword>
<keyword evidence="2 7" id="KW-0963">Cytoplasm</keyword>
<dbReference type="GO" id="GO:0070475">
    <property type="term" value="P:rRNA base methylation"/>
    <property type="evidence" value="ECO:0007669"/>
    <property type="project" value="UniProtKB-UniRule"/>
</dbReference>
<dbReference type="AlphaFoldDB" id="A0A2M7TBF2"/>
<reference evidence="9" key="1">
    <citation type="submission" date="2017-09" db="EMBL/GenBank/DDBJ databases">
        <title>Depth-based differentiation of microbial function through sediment-hosted aquifers and enrichment of novel symbionts in the deep terrestrial subsurface.</title>
        <authorList>
            <person name="Probst A.J."/>
            <person name="Ladd B."/>
            <person name="Jarett J.K."/>
            <person name="Geller-Mcgrath D.E."/>
            <person name="Sieber C.M.K."/>
            <person name="Emerson J.B."/>
            <person name="Anantharaman K."/>
            <person name="Thomas B.C."/>
            <person name="Malmstrom R."/>
            <person name="Stieglmeier M."/>
            <person name="Klingl A."/>
            <person name="Woyke T."/>
            <person name="Ryan C.M."/>
            <person name="Banfield J.F."/>
        </authorList>
    </citation>
    <scope>NUCLEOTIDE SEQUENCE [LARGE SCALE GENOMIC DNA]</scope>
</reference>
<dbReference type="NCBIfam" id="TIGR00006">
    <property type="entry name" value="16S rRNA (cytosine(1402)-N(4))-methyltransferase RsmH"/>
    <property type="match status" value="1"/>
</dbReference>
<dbReference type="FunFam" id="1.10.150.170:FF:000001">
    <property type="entry name" value="Ribosomal RNA small subunit methyltransferase H"/>
    <property type="match status" value="1"/>
</dbReference>
<dbReference type="GO" id="GO:0005737">
    <property type="term" value="C:cytoplasm"/>
    <property type="evidence" value="ECO:0007669"/>
    <property type="project" value="UniProtKB-SubCell"/>
</dbReference>
<dbReference type="Proteomes" id="UP000230956">
    <property type="component" value="Unassembled WGS sequence"/>
</dbReference>
<dbReference type="HAMAP" id="MF_01007">
    <property type="entry name" value="16SrRNA_methyltr_H"/>
    <property type="match status" value="1"/>
</dbReference>
<evidence type="ECO:0000313" key="9">
    <source>
        <dbReference type="Proteomes" id="UP000230956"/>
    </source>
</evidence>
<evidence type="ECO:0000256" key="6">
    <source>
        <dbReference type="ARBA" id="ARBA00022691"/>
    </source>
</evidence>
<comment type="subcellular location">
    <subcellularLocation>
        <location evidence="7">Cytoplasm</location>
    </subcellularLocation>
</comment>
<evidence type="ECO:0000256" key="2">
    <source>
        <dbReference type="ARBA" id="ARBA00022490"/>
    </source>
</evidence>
<dbReference type="InterPro" id="IPR029063">
    <property type="entry name" value="SAM-dependent_MTases_sf"/>
</dbReference>
<gene>
    <name evidence="7" type="primary">rsmH</name>
    <name evidence="8" type="ORF">COY37_00380</name>
</gene>
<organism evidence="8 9">
    <name type="scientific">Candidatus Aquicultor secundus</name>
    <dbReference type="NCBI Taxonomy" id="1973895"/>
    <lineage>
        <taxon>Bacteria</taxon>
        <taxon>Bacillati</taxon>
        <taxon>Actinomycetota</taxon>
        <taxon>Candidatus Aquicultoria</taxon>
        <taxon>Candidatus Aquicultorales</taxon>
        <taxon>Candidatus Aquicultoraceae</taxon>
        <taxon>Candidatus Aquicultor</taxon>
    </lineage>
</organism>
<comment type="function">
    <text evidence="7">Specifically methylates the N4 position of cytidine in position 1402 (C1402) of 16S rRNA.</text>
</comment>
<dbReference type="SUPFAM" id="SSF81799">
    <property type="entry name" value="Putative methyltransferase TM0872, insert domain"/>
    <property type="match status" value="1"/>
</dbReference>
<feature type="binding site" evidence="7">
    <location>
        <position position="102"/>
    </location>
    <ligand>
        <name>S-adenosyl-L-methionine</name>
        <dbReference type="ChEBI" id="CHEBI:59789"/>
    </ligand>
</feature>
<keyword evidence="5 7" id="KW-0808">Transferase</keyword>
<dbReference type="PANTHER" id="PTHR11265:SF0">
    <property type="entry name" value="12S RRNA N4-METHYLCYTIDINE METHYLTRANSFERASE"/>
    <property type="match status" value="1"/>
</dbReference>
<dbReference type="EC" id="2.1.1.199" evidence="7"/>
<evidence type="ECO:0000313" key="8">
    <source>
        <dbReference type="EMBL" id="PIZ42442.1"/>
    </source>
</evidence>
<keyword evidence="4 7" id="KW-0489">Methyltransferase</keyword>